<evidence type="ECO:0000313" key="14">
    <source>
        <dbReference type="Proteomes" id="UP000283872"/>
    </source>
</evidence>
<evidence type="ECO:0000256" key="6">
    <source>
        <dbReference type="ARBA" id="ARBA00023136"/>
    </source>
</evidence>
<reference evidence="13 14" key="1">
    <citation type="submission" date="2018-08" db="EMBL/GenBank/DDBJ databases">
        <title>A genome reference for cultivated species of the human gut microbiota.</title>
        <authorList>
            <person name="Zou Y."/>
            <person name="Xue W."/>
            <person name="Luo G."/>
        </authorList>
    </citation>
    <scope>NUCLEOTIDE SEQUENCE [LARGE SCALE GENOMIC DNA]</scope>
    <source>
        <strain evidence="13 14">AF24-12</strain>
    </source>
</reference>
<protein>
    <submittedName>
        <fullName evidence="13">SusC/RagA family TonB-linked outer membrane protein</fullName>
    </submittedName>
</protein>
<name>A0A3E5DSC4_9BACT</name>
<gene>
    <name evidence="13" type="ORF">DWY11_14185</name>
</gene>
<organism evidence="13 14">
    <name type="scientific">Segatella copri</name>
    <dbReference type="NCBI Taxonomy" id="165179"/>
    <lineage>
        <taxon>Bacteria</taxon>
        <taxon>Pseudomonadati</taxon>
        <taxon>Bacteroidota</taxon>
        <taxon>Bacteroidia</taxon>
        <taxon>Bacteroidales</taxon>
        <taxon>Prevotellaceae</taxon>
        <taxon>Segatella</taxon>
    </lineage>
</organism>
<dbReference type="Gene3D" id="2.170.130.10">
    <property type="entry name" value="TonB-dependent receptor, plug domain"/>
    <property type="match status" value="1"/>
</dbReference>
<evidence type="ECO:0000259" key="11">
    <source>
        <dbReference type="Pfam" id="PF00593"/>
    </source>
</evidence>
<sequence>MKKQRMKHCFFALTLCCTAGSMYGQVAQDSSKTIEKKSSVNGKKIQKSKFSDDSIELNNVVVTALGIKREEKSLGYATQTVSGSEITATMPANWSQALQGQVAGLNVISAGGPLSSTQINLRGNVSMNMDGNGALIVVDGVPLSSPMNNPGGSYGAGGNSEGSIDFGNGFSDLNPDDIESIQVLKGASASALYGSRAANGVIMVTTKSGKKAKKGLGISYNFNNSWEQAAHFPDYQYEFGQGVAKNIGSKGTEWAGQPYYSYGAGDDGLASTSGTSSAFGAKFDGQMFYQYDPEKEGRADVATPWRAYKDNHSGLFQTGHTMTNSLALTGNNGTGNMRISLTHSKSEWILPNSGYQRLTAAFAGSQQISKRVKINARMSYTYRDVENTPQLTYNSNSLSYFLIFMNPNFNLDWFKPMWYKGKENIKQIRPFSSYLPNPYVLLYEATNPAKKHSFNGNISANFTINRFLDLQLRSGLQATAQQQEQHRPWDDKAFPTGFFKKQNIFDYEVNSDVLLSYHNSFENGLNVNASAGGNMMQSYYDLLSASVTGLNTPGVYSLANGVSNPLVGTTIRKKRVNSLYFMANLAYQEMLFLDITGRNDWSSTLPRKNRSFFYPSVSLSGVLNSMMKMPKWVNLLKVRASWAQVGNDTQPYKTSPYYTTSDFSGSLVKPGTLYNAGFKPEMSTNWEGGLDFKAFGSRLGLDVTYYYNRTKNQILNAPFDPTTGYTKGTINSGCVSNRGVEIVLRGTPIRNRDWQWDMTATWSTNKNKIESLSEFADERQILGSYVSGNVSIIGTKGGTTGDIWGYKLKRNAKGEVIITSAGLPARPSEIEYVACALPDWEGAFNTSLRFKNWSFSMQWDGKVGGMTYSQSHHKMCEQGHLAETLNGRKPGTSLYLDIADPDVLKLFEKQKITPVAGVYCIAPGVVDNGDGTYSPNQKLVTLESYYKEYYRIGNVETNTFSTTYLKLREVRLDYQLPKSWLKNTFINNASVGIYGRNLLCITSYPMYDPETTSLDGNTFVPGVEVGTLPTSRSWGVNLKVDF</sequence>
<keyword evidence="3 8" id="KW-1134">Transmembrane beta strand</keyword>
<dbReference type="InterPro" id="IPR012910">
    <property type="entry name" value="Plug_dom"/>
</dbReference>
<evidence type="ECO:0000256" key="1">
    <source>
        <dbReference type="ARBA" id="ARBA00004571"/>
    </source>
</evidence>
<keyword evidence="6 8" id="KW-0472">Membrane</keyword>
<evidence type="ECO:0000256" key="2">
    <source>
        <dbReference type="ARBA" id="ARBA00022448"/>
    </source>
</evidence>
<evidence type="ECO:0000256" key="10">
    <source>
        <dbReference type="SAM" id="SignalP"/>
    </source>
</evidence>
<comment type="subcellular location">
    <subcellularLocation>
        <location evidence="1 8">Cell outer membrane</location>
        <topology evidence="1 8">Multi-pass membrane protein</topology>
    </subcellularLocation>
</comment>
<accession>A0A3E5DSC4</accession>
<evidence type="ECO:0000313" key="13">
    <source>
        <dbReference type="EMBL" id="RGS11291.1"/>
    </source>
</evidence>
<dbReference type="InterPro" id="IPR036942">
    <property type="entry name" value="Beta-barrel_TonB_sf"/>
</dbReference>
<dbReference type="SUPFAM" id="SSF56935">
    <property type="entry name" value="Porins"/>
    <property type="match status" value="1"/>
</dbReference>
<evidence type="ECO:0000256" key="4">
    <source>
        <dbReference type="ARBA" id="ARBA00022692"/>
    </source>
</evidence>
<evidence type="ECO:0000256" key="9">
    <source>
        <dbReference type="RuleBase" id="RU003357"/>
    </source>
</evidence>
<dbReference type="EMBL" id="QRVA01000053">
    <property type="protein sequence ID" value="RGS11291.1"/>
    <property type="molecule type" value="Genomic_DNA"/>
</dbReference>
<comment type="caution">
    <text evidence="13">The sequence shown here is derived from an EMBL/GenBank/DDBJ whole genome shotgun (WGS) entry which is preliminary data.</text>
</comment>
<feature type="domain" description="TonB-dependent receptor-like beta-barrel" evidence="11">
    <location>
        <begin position="406"/>
        <end position="768"/>
    </location>
</feature>
<dbReference type="Pfam" id="PF00593">
    <property type="entry name" value="TonB_dep_Rec_b-barrel"/>
    <property type="match status" value="1"/>
</dbReference>
<dbReference type="Gene3D" id="2.40.170.20">
    <property type="entry name" value="TonB-dependent receptor, beta-barrel domain"/>
    <property type="match status" value="1"/>
</dbReference>
<dbReference type="Pfam" id="PF07715">
    <property type="entry name" value="Plug"/>
    <property type="match status" value="1"/>
</dbReference>
<keyword evidence="4 8" id="KW-0812">Transmembrane</keyword>
<dbReference type="Proteomes" id="UP000283872">
    <property type="component" value="Unassembled WGS sequence"/>
</dbReference>
<keyword evidence="2 8" id="KW-0813">Transport</keyword>
<dbReference type="RefSeq" id="WP_117587827.1">
    <property type="nucleotide sequence ID" value="NZ_QRVA01000053.1"/>
</dbReference>
<feature type="signal peptide" evidence="10">
    <location>
        <begin position="1"/>
        <end position="27"/>
    </location>
</feature>
<dbReference type="InterPro" id="IPR039426">
    <property type="entry name" value="TonB-dep_rcpt-like"/>
</dbReference>
<evidence type="ECO:0000256" key="3">
    <source>
        <dbReference type="ARBA" id="ARBA00022452"/>
    </source>
</evidence>
<evidence type="ECO:0000256" key="7">
    <source>
        <dbReference type="ARBA" id="ARBA00023237"/>
    </source>
</evidence>
<proteinExistence type="inferred from homology"/>
<keyword evidence="5 9" id="KW-0798">TonB box</keyword>
<dbReference type="PROSITE" id="PS52016">
    <property type="entry name" value="TONB_DEPENDENT_REC_3"/>
    <property type="match status" value="1"/>
</dbReference>
<dbReference type="NCBIfam" id="TIGR04057">
    <property type="entry name" value="SusC_RagA_signa"/>
    <property type="match status" value="1"/>
</dbReference>
<dbReference type="InterPro" id="IPR023997">
    <property type="entry name" value="TonB-dep_OMP_SusC/RagA_CS"/>
</dbReference>
<dbReference type="GO" id="GO:0009279">
    <property type="term" value="C:cell outer membrane"/>
    <property type="evidence" value="ECO:0007669"/>
    <property type="project" value="UniProtKB-SubCell"/>
</dbReference>
<evidence type="ECO:0000256" key="8">
    <source>
        <dbReference type="PROSITE-ProRule" id="PRU01360"/>
    </source>
</evidence>
<evidence type="ECO:0000256" key="5">
    <source>
        <dbReference type="ARBA" id="ARBA00023077"/>
    </source>
</evidence>
<evidence type="ECO:0000259" key="12">
    <source>
        <dbReference type="Pfam" id="PF07715"/>
    </source>
</evidence>
<feature type="domain" description="TonB-dependent receptor plug" evidence="12">
    <location>
        <begin position="73"/>
        <end position="201"/>
    </location>
</feature>
<keyword evidence="10" id="KW-0732">Signal</keyword>
<dbReference type="InterPro" id="IPR000531">
    <property type="entry name" value="Beta-barrel_TonB"/>
</dbReference>
<dbReference type="InterPro" id="IPR023996">
    <property type="entry name" value="TonB-dep_OMP_SusC/RagA"/>
</dbReference>
<dbReference type="InterPro" id="IPR037066">
    <property type="entry name" value="Plug_dom_sf"/>
</dbReference>
<comment type="similarity">
    <text evidence="8 9">Belongs to the TonB-dependent receptor family.</text>
</comment>
<keyword evidence="7 8" id="KW-0998">Cell outer membrane</keyword>
<dbReference type="NCBIfam" id="TIGR04056">
    <property type="entry name" value="OMP_RagA_SusC"/>
    <property type="match status" value="1"/>
</dbReference>
<feature type="chain" id="PRO_5043182760" evidence="10">
    <location>
        <begin position="28"/>
        <end position="1042"/>
    </location>
</feature>
<dbReference type="AlphaFoldDB" id="A0A3E5DSC4"/>